<comment type="caution">
    <text evidence="1">The sequence shown here is derived from an EMBL/GenBank/DDBJ whole genome shotgun (WGS) entry which is preliminary data.</text>
</comment>
<dbReference type="EMBL" id="JALEMU010000085">
    <property type="protein sequence ID" value="MCI5755723.1"/>
    <property type="molecule type" value="Genomic_DNA"/>
</dbReference>
<reference evidence="1 2" key="1">
    <citation type="submission" date="2022-03" db="EMBL/GenBank/DDBJ databases">
        <title>Metagenome-assembled genomes from swine fecal metagenomes.</title>
        <authorList>
            <person name="Holman D.B."/>
            <person name="Kommadath A."/>
        </authorList>
    </citation>
    <scope>NUCLEOTIDE SEQUENCE [LARGE SCALE GENOMIC DNA]</scope>
    <source>
        <strain evidence="1">SUG147</strain>
    </source>
</reference>
<evidence type="ECO:0000313" key="2">
    <source>
        <dbReference type="Proteomes" id="UP001139365"/>
    </source>
</evidence>
<name>A0AAE3FJL2_9BACT</name>
<gene>
    <name evidence="1" type="ORF">MR241_05460</name>
</gene>
<protein>
    <submittedName>
        <fullName evidence="1">Uncharacterized protein</fullName>
    </submittedName>
</protein>
<dbReference type="Proteomes" id="UP001139365">
    <property type="component" value="Unassembled WGS sequence"/>
</dbReference>
<sequence length="62" mass="6714">MGRKKSLPEDGKIVSELAEIAFSAEEKTADRLRALGQLSDALKAGENVDDALKKLDEVLSEL</sequence>
<proteinExistence type="predicted"/>
<evidence type="ECO:0000313" key="1">
    <source>
        <dbReference type="EMBL" id="MCI5755723.1"/>
    </source>
</evidence>
<accession>A0AAE3FJL2</accession>
<dbReference type="AlphaFoldDB" id="A0AAE3FJL2"/>
<organism evidence="1 2">
    <name type="scientific">Candidatus Colimorpha enterica</name>
    <dbReference type="NCBI Taxonomy" id="3083063"/>
    <lineage>
        <taxon>Bacteria</taxon>
        <taxon>Pseudomonadati</taxon>
        <taxon>Bacteroidota</taxon>
        <taxon>Bacteroidia</taxon>
        <taxon>Bacteroidales</taxon>
        <taxon>Candidatus Colimorpha</taxon>
    </lineage>
</organism>